<keyword evidence="1" id="KW-1133">Transmembrane helix</keyword>
<dbReference type="EnsemblMetazoa" id="GPAI016137-RA">
    <property type="protein sequence ID" value="GPAI016137-PA"/>
    <property type="gene ID" value="GPAI016137"/>
</dbReference>
<evidence type="ECO:0000313" key="3">
    <source>
        <dbReference type="Proteomes" id="UP000092445"/>
    </source>
</evidence>
<dbReference type="VEuPathDB" id="VectorBase:GPAI016137"/>
<accession>A0A1A9ZIW4</accession>
<keyword evidence="1" id="KW-0812">Transmembrane</keyword>
<reference evidence="3" key="1">
    <citation type="submission" date="2014-03" db="EMBL/GenBank/DDBJ databases">
        <authorList>
            <person name="Aksoy S."/>
            <person name="Warren W."/>
            <person name="Wilson R.K."/>
        </authorList>
    </citation>
    <scope>NUCLEOTIDE SEQUENCE [LARGE SCALE GENOMIC DNA]</scope>
    <source>
        <strain evidence="3">IAEA</strain>
    </source>
</reference>
<proteinExistence type="predicted"/>
<keyword evidence="3" id="KW-1185">Reference proteome</keyword>
<evidence type="ECO:0000256" key="1">
    <source>
        <dbReference type="SAM" id="Phobius"/>
    </source>
</evidence>
<evidence type="ECO:0000313" key="2">
    <source>
        <dbReference type="EnsemblMetazoa" id="GPAI016137-PA"/>
    </source>
</evidence>
<dbReference type="Proteomes" id="UP000092445">
    <property type="component" value="Unassembled WGS sequence"/>
</dbReference>
<reference evidence="2" key="2">
    <citation type="submission" date="2020-05" db="UniProtKB">
        <authorList>
            <consortium name="EnsemblMetazoa"/>
        </authorList>
    </citation>
    <scope>IDENTIFICATION</scope>
    <source>
        <strain evidence="2">IAEA</strain>
    </source>
</reference>
<keyword evidence="1" id="KW-0472">Membrane</keyword>
<feature type="transmembrane region" description="Helical" evidence="1">
    <location>
        <begin position="39"/>
        <end position="60"/>
    </location>
</feature>
<dbReference type="AlphaFoldDB" id="A0A1A9ZIW4"/>
<name>A0A1A9ZIW4_GLOPL</name>
<sequence length="163" mass="18691">MQPLSTATPKVDRLASMLLLNSSNCITSLRDKDSNIVKYFLKVLLRILLEMLFYVGFGIINQLDTTVHIRKISYTQTIAGIQLSFSFGANTLETYLAGLYQYSVGTVVGLTHIKAYFSYQTLTFQLNMETINMITYQARNLLSYWILPVLVFMQQTNKNMLYK</sequence>
<protein>
    <submittedName>
        <fullName evidence="2">Uncharacterized protein</fullName>
    </submittedName>
</protein>
<organism evidence="2 3">
    <name type="scientific">Glossina pallidipes</name>
    <name type="common">Tsetse fly</name>
    <dbReference type="NCBI Taxonomy" id="7398"/>
    <lineage>
        <taxon>Eukaryota</taxon>
        <taxon>Metazoa</taxon>
        <taxon>Ecdysozoa</taxon>
        <taxon>Arthropoda</taxon>
        <taxon>Hexapoda</taxon>
        <taxon>Insecta</taxon>
        <taxon>Pterygota</taxon>
        <taxon>Neoptera</taxon>
        <taxon>Endopterygota</taxon>
        <taxon>Diptera</taxon>
        <taxon>Brachycera</taxon>
        <taxon>Muscomorpha</taxon>
        <taxon>Hippoboscoidea</taxon>
        <taxon>Glossinidae</taxon>
        <taxon>Glossina</taxon>
    </lineage>
</organism>